<keyword evidence="1" id="KW-0472">Membrane</keyword>
<evidence type="ECO:0000313" key="2">
    <source>
        <dbReference type="EnsemblMetazoa" id="CLYHEMP003807.1"/>
    </source>
</evidence>
<feature type="transmembrane region" description="Helical" evidence="1">
    <location>
        <begin position="144"/>
        <end position="169"/>
    </location>
</feature>
<name>A0A7M5V7L6_9CNID</name>
<keyword evidence="1" id="KW-1133">Transmembrane helix</keyword>
<dbReference type="EnsemblMetazoa" id="CLYHEMT003807.1">
    <property type="protein sequence ID" value="CLYHEMP003807.1"/>
    <property type="gene ID" value="CLYHEMG003807"/>
</dbReference>
<keyword evidence="1" id="KW-0812">Transmembrane</keyword>
<dbReference type="AlphaFoldDB" id="A0A7M5V7L6"/>
<reference evidence="2" key="1">
    <citation type="submission" date="2021-01" db="UniProtKB">
        <authorList>
            <consortium name="EnsemblMetazoa"/>
        </authorList>
    </citation>
    <scope>IDENTIFICATION</scope>
</reference>
<dbReference type="Proteomes" id="UP000594262">
    <property type="component" value="Unplaced"/>
</dbReference>
<proteinExistence type="predicted"/>
<evidence type="ECO:0000313" key="3">
    <source>
        <dbReference type="Proteomes" id="UP000594262"/>
    </source>
</evidence>
<sequence length="242" mass="27808">MKPGELSIPCSNTCIKLPITKGCKYWCGVDQLWESDMNKKAWLGVIIAIPFIAFIISLVVFFFNYNRKLIEVYLNTTHNCNDDKERCCECCDDGDCCCCCCGCCLNCDKRCDSCLNWCKDCCSNNSLCCSTKCGNYNCVEMKHFVGYILGIVTYWWFLIDMIGDFYAFYTYEFGDLVHLEGSHQSLHRNSHVTKSAFAFGIVGYICKMIAICSFYRTWKFTGRDERYARRGGRTAIWNPVIP</sequence>
<feature type="transmembrane region" description="Helical" evidence="1">
    <location>
        <begin position="196"/>
        <end position="218"/>
    </location>
</feature>
<feature type="transmembrane region" description="Helical" evidence="1">
    <location>
        <begin position="41"/>
        <end position="63"/>
    </location>
</feature>
<evidence type="ECO:0000256" key="1">
    <source>
        <dbReference type="SAM" id="Phobius"/>
    </source>
</evidence>
<keyword evidence="3" id="KW-1185">Reference proteome</keyword>
<organism evidence="2 3">
    <name type="scientific">Clytia hemisphaerica</name>
    <dbReference type="NCBI Taxonomy" id="252671"/>
    <lineage>
        <taxon>Eukaryota</taxon>
        <taxon>Metazoa</taxon>
        <taxon>Cnidaria</taxon>
        <taxon>Hydrozoa</taxon>
        <taxon>Hydroidolina</taxon>
        <taxon>Leptothecata</taxon>
        <taxon>Obeliida</taxon>
        <taxon>Clytiidae</taxon>
        <taxon>Clytia</taxon>
    </lineage>
</organism>
<accession>A0A7M5V7L6</accession>
<protein>
    <submittedName>
        <fullName evidence="2">Uncharacterized protein</fullName>
    </submittedName>
</protein>